<dbReference type="PANTHER" id="PTHR30273:SF2">
    <property type="entry name" value="PROTEIN FECR"/>
    <property type="match status" value="1"/>
</dbReference>
<accession>A0AAP2D911</accession>
<gene>
    <name evidence="3" type="ORF">KK078_13450</name>
</gene>
<dbReference type="RefSeq" id="WP_254090802.1">
    <property type="nucleotide sequence ID" value="NZ_JAHESC010000018.1"/>
</dbReference>
<sequence>TEERILILHGEAYFNVAHDSLHQFSVRLDDIFVTALGTTFSIRANDGEESITIRVLRGRVSVHTDQYELAQLGDNEKMTLYRNDMHNLYEGYPVWDFTLPFKWKTEKLPVGVDWKSKTKLAFENARFNDIIRRVEQHFGVVINLKDKSLGDIRVTATFSNDISLNSILRDLSLVSSCEINLVQSDPLTIEFQRQRSLSLPRRVKIVP</sequence>
<dbReference type="AlphaFoldDB" id="A0AAP2D911"/>
<evidence type="ECO:0000259" key="1">
    <source>
        <dbReference type="Pfam" id="PF04773"/>
    </source>
</evidence>
<dbReference type="Proteomes" id="UP001319180">
    <property type="component" value="Unassembled WGS sequence"/>
</dbReference>
<evidence type="ECO:0000313" key="4">
    <source>
        <dbReference type="Proteomes" id="UP001319180"/>
    </source>
</evidence>
<dbReference type="PANTHER" id="PTHR30273">
    <property type="entry name" value="PERIPLASMIC SIGNAL SENSOR AND SIGMA FACTOR ACTIVATOR FECR-RELATED"/>
    <property type="match status" value="1"/>
</dbReference>
<dbReference type="Gene3D" id="2.60.120.1440">
    <property type="match status" value="1"/>
</dbReference>
<feature type="domain" description="Protein FecR C-terminal" evidence="2">
    <location>
        <begin position="119"/>
        <end position="178"/>
    </location>
</feature>
<feature type="domain" description="FecR protein" evidence="1">
    <location>
        <begin position="4"/>
        <end position="60"/>
    </location>
</feature>
<dbReference type="InterPro" id="IPR006860">
    <property type="entry name" value="FecR"/>
</dbReference>
<name>A0AAP2D911_9BACT</name>
<dbReference type="InterPro" id="IPR012373">
    <property type="entry name" value="Ferrdict_sens_TM"/>
</dbReference>
<dbReference type="InterPro" id="IPR032508">
    <property type="entry name" value="FecR_C"/>
</dbReference>
<dbReference type="EMBL" id="JAHESC010000018">
    <property type="protein sequence ID" value="MBT1687571.1"/>
    <property type="molecule type" value="Genomic_DNA"/>
</dbReference>
<feature type="non-terminal residue" evidence="3">
    <location>
        <position position="1"/>
    </location>
</feature>
<proteinExistence type="predicted"/>
<reference evidence="3 4" key="1">
    <citation type="submission" date="2021-05" db="EMBL/GenBank/DDBJ databases">
        <title>A Polyphasic approach of four new species of the genus Ohtaekwangia: Ohtaekwangia histidinii sp. nov., Ohtaekwangia cretensis sp. nov., Ohtaekwangia indiensis sp. nov., Ohtaekwangia reichenbachii sp. nov. from diverse environment.</title>
        <authorList>
            <person name="Octaviana S."/>
        </authorList>
    </citation>
    <scope>NUCLEOTIDE SEQUENCE [LARGE SCALE GENOMIC DNA]</scope>
    <source>
        <strain evidence="3 4">PWU37</strain>
    </source>
</reference>
<keyword evidence="4" id="KW-1185">Reference proteome</keyword>
<dbReference type="Gene3D" id="3.55.50.30">
    <property type="match status" value="1"/>
</dbReference>
<dbReference type="GO" id="GO:0016989">
    <property type="term" value="F:sigma factor antagonist activity"/>
    <property type="evidence" value="ECO:0007669"/>
    <property type="project" value="TreeGrafter"/>
</dbReference>
<dbReference type="Pfam" id="PF04773">
    <property type="entry name" value="FecR"/>
    <property type="match status" value="1"/>
</dbReference>
<evidence type="ECO:0000259" key="2">
    <source>
        <dbReference type="Pfam" id="PF16344"/>
    </source>
</evidence>
<organism evidence="3 4">
    <name type="scientific">Dawidia soli</name>
    <dbReference type="NCBI Taxonomy" id="2782352"/>
    <lineage>
        <taxon>Bacteria</taxon>
        <taxon>Pseudomonadati</taxon>
        <taxon>Bacteroidota</taxon>
        <taxon>Cytophagia</taxon>
        <taxon>Cytophagales</taxon>
        <taxon>Chryseotaleaceae</taxon>
        <taxon>Dawidia</taxon>
    </lineage>
</organism>
<dbReference type="Pfam" id="PF16344">
    <property type="entry name" value="FecR_C"/>
    <property type="match status" value="1"/>
</dbReference>
<protein>
    <submittedName>
        <fullName evidence="3">DUF4974 domain-containing protein</fullName>
    </submittedName>
</protein>
<comment type="caution">
    <text evidence="3">The sequence shown here is derived from an EMBL/GenBank/DDBJ whole genome shotgun (WGS) entry which is preliminary data.</text>
</comment>
<evidence type="ECO:0000313" key="3">
    <source>
        <dbReference type="EMBL" id="MBT1687571.1"/>
    </source>
</evidence>